<reference evidence="8" key="1">
    <citation type="journal article" date="2019" name="Int. J. Syst. Evol. Microbiol.">
        <title>The Global Catalogue of Microorganisms (GCM) 10K type strain sequencing project: providing services to taxonomists for standard genome sequencing and annotation.</title>
        <authorList>
            <consortium name="The Broad Institute Genomics Platform"/>
            <consortium name="The Broad Institute Genome Sequencing Center for Infectious Disease"/>
            <person name="Wu L."/>
            <person name="Ma J."/>
        </authorList>
    </citation>
    <scope>NUCLEOTIDE SEQUENCE [LARGE SCALE GENOMIC DNA]</scope>
    <source>
        <strain evidence="8">CGMCC 4.7371</strain>
    </source>
</reference>
<dbReference type="Pfam" id="PF00890">
    <property type="entry name" value="FAD_binding_2"/>
    <property type="match status" value="1"/>
</dbReference>
<dbReference type="InterPro" id="IPR052542">
    <property type="entry name" value="Cholesterol_Oxidase"/>
</dbReference>
<sequence>MSNATHPPLDHDWIVVGSGFGGSVAALRLAEKGYRVAVVERGRDYADEDLPRSASDRRFFWAPALGLRGIMRNVLFGHVFSSTQTGVGGGSLVYGGVLFRAQDPFFTDPQWNDLADWQQLLARPYAEAERMLGVATTP</sequence>
<keyword evidence="5" id="KW-0560">Oxidoreductase</keyword>
<comment type="caution">
    <text evidence="7">The sequence shown here is derived from an EMBL/GenBank/DDBJ whole genome shotgun (WGS) entry which is preliminary data.</text>
</comment>
<evidence type="ECO:0000256" key="3">
    <source>
        <dbReference type="ARBA" id="ARBA00022630"/>
    </source>
</evidence>
<keyword evidence="8" id="KW-1185">Reference proteome</keyword>
<feature type="domain" description="Rhodanese" evidence="6">
    <location>
        <begin position="17"/>
        <end position="54"/>
    </location>
</feature>
<dbReference type="InterPro" id="IPR003953">
    <property type="entry name" value="FAD-dep_OxRdtase_2_FAD-bd"/>
</dbReference>
<evidence type="ECO:0000259" key="6">
    <source>
        <dbReference type="PROSITE" id="PS50206"/>
    </source>
</evidence>
<dbReference type="EMBL" id="BMNI01000001">
    <property type="protein sequence ID" value="GGO86248.1"/>
    <property type="molecule type" value="Genomic_DNA"/>
</dbReference>
<gene>
    <name evidence="7" type="ORF">GCM10011584_08110</name>
</gene>
<protein>
    <recommendedName>
        <fullName evidence="6">Rhodanese domain-containing protein</fullName>
    </recommendedName>
</protein>
<dbReference type="InterPro" id="IPR001763">
    <property type="entry name" value="Rhodanese-like_dom"/>
</dbReference>
<comment type="similarity">
    <text evidence="2">Belongs to the GMC oxidoreductase family.</text>
</comment>
<dbReference type="PROSITE" id="PS50206">
    <property type="entry name" value="RHODANESE_3"/>
    <property type="match status" value="1"/>
</dbReference>
<evidence type="ECO:0000313" key="7">
    <source>
        <dbReference type="EMBL" id="GGO86248.1"/>
    </source>
</evidence>
<dbReference type="InterPro" id="IPR036188">
    <property type="entry name" value="FAD/NAD-bd_sf"/>
</dbReference>
<organism evidence="7 8">
    <name type="scientific">Nocardioides phosphati</name>
    <dbReference type="NCBI Taxonomy" id="1867775"/>
    <lineage>
        <taxon>Bacteria</taxon>
        <taxon>Bacillati</taxon>
        <taxon>Actinomycetota</taxon>
        <taxon>Actinomycetes</taxon>
        <taxon>Propionibacteriales</taxon>
        <taxon>Nocardioidaceae</taxon>
        <taxon>Nocardioides</taxon>
    </lineage>
</organism>
<dbReference type="Proteomes" id="UP000655410">
    <property type="component" value="Unassembled WGS sequence"/>
</dbReference>
<dbReference type="RefSeq" id="WP_229662606.1">
    <property type="nucleotide sequence ID" value="NZ_BMNI01000001.1"/>
</dbReference>
<keyword evidence="4" id="KW-0274">FAD</keyword>
<evidence type="ECO:0000256" key="2">
    <source>
        <dbReference type="ARBA" id="ARBA00010790"/>
    </source>
</evidence>
<evidence type="ECO:0000256" key="1">
    <source>
        <dbReference type="ARBA" id="ARBA00001974"/>
    </source>
</evidence>
<evidence type="ECO:0000256" key="4">
    <source>
        <dbReference type="ARBA" id="ARBA00022827"/>
    </source>
</evidence>
<evidence type="ECO:0000256" key="5">
    <source>
        <dbReference type="ARBA" id="ARBA00023002"/>
    </source>
</evidence>
<dbReference type="PANTHER" id="PTHR47470:SF1">
    <property type="entry name" value="FAD-DEPENDENT OXIDOREDUCTASE 2 FAD BINDING DOMAIN-CONTAINING PROTEIN"/>
    <property type="match status" value="1"/>
</dbReference>
<keyword evidence="3" id="KW-0285">Flavoprotein</keyword>
<dbReference type="Gene3D" id="3.50.50.60">
    <property type="entry name" value="FAD/NAD(P)-binding domain"/>
    <property type="match status" value="1"/>
</dbReference>
<comment type="cofactor">
    <cofactor evidence="1">
        <name>FAD</name>
        <dbReference type="ChEBI" id="CHEBI:57692"/>
    </cofactor>
</comment>
<dbReference type="PANTHER" id="PTHR47470">
    <property type="entry name" value="CHOLESTEROL OXIDASE"/>
    <property type="match status" value="1"/>
</dbReference>
<dbReference type="SUPFAM" id="SSF51905">
    <property type="entry name" value="FAD/NAD(P)-binding domain"/>
    <property type="match status" value="1"/>
</dbReference>
<accession>A0ABQ2N841</accession>
<evidence type="ECO:0000313" key="8">
    <source>
        <dbReference type="Proteomes" id="UP000655410"/>
    </source>
</evidence>
<name>A0ABQ2N841_9ACTN</name>
<proteinExistence type="inferred from homology"/>